<dbReference type="PANTHER" id="PTHR30269">
    <property type="entry name" value="TRANSMEMBRANE PROTEIN YFCA"/>
    <property type="match status" value="1"/>
</dbReference>
<evidence type="ECO:0000256" key="8">
    <source>
        <dbReference type="RuleBase" id="RU363041"/>
    </source>
</evidence>
<dbReference type="EMBL" id="LT907988">
    <property type="protein sequence ID" value="SOE47994.1"/>
    <property type="molecule type" value="Genomic_DNA"/>
</dbReference>
<sequence>MLAPDLLSASPLLLPALAGAIFVLAGLVKGVVGLGLPTIAMALLALMMTPAQAAALLIIPSLITNIWQIRPWHTLGPLLKRLAPMQAGVLAGTIAGSLALGAPAGAWATLSLGAALIAYAAWGLSGAKMTVRAKDEGWMGPLIGAVTGVITAATGVFVIPAVPFLQALGLERDELIQAMGISFTVSTIALALGLYFNGRYPVSALGLSFVMLLPALVGMQLGTALRKRLSPAVFRKCFLISLILLGTHMIVYELLAR</sequence>
<comment type="similarity">
    <text evidence="2 8">Belongs to the 4-toluene sulfonate uptake permease (TSUP) (TC 2.A.102) family.</text>
</comment>
<accession>A0A1C3JYK3</accession>
<dbReference type="OrthoDB" id="9800873at2"/>
<feature type="transmembrane region" description="Helical" evidence="8">
    <location>
        <begin position="237"/>
        <end position="255"/>
    </location>
</feature>
<evidence type="ECO:0000313" key="11">
    <source>
        <dbReference type="Proteomes" id="UP000078558"/>
    </source>
</evidence>
<dbReference type="AlphaFoldDB" id="A0A1C3JYK3"/>
<dbReference type="Pfam" id="PF01925">
    <property type="entry name" value="TauE"/>
    <property type="match status" value="1"/>
</dbReference>
<dbReference type="EMBL" id="FLRC01000008">
    <property type="protein sequence ID" value="SBT24343.1"/>
    <property type="molecule type" value="Genomic_DNA"/>
</dbReference>
<keyword evidence="3" id="KW-0813">Transport</keyword>
<evidence type="ECO:0000256" key="7">
    <source>
        <dbReference type="ARBA" id="ARBA00023136"/>
    </source>
</evidence>
<dbReference type="InterPro" id="IPR002781">
    <property type="entry name" value="TM_pro_TauE-like"/>
</dbReference>
<keyword evidence="5 8" id="KW-0812">Transmembrane</keyword>
<dbReference type="PANTHER" id="PTHR30269:SF32">
    <property type="entry name" value="MEMBRANE TRANSPORTER PROTEIN-RELATED"/>
    <property type="match status" value="1"/>
</dbReference>
<feature type="transmembrane region" description="Helical" evidence="8">
    <location>
        <begin position="202"/>
        <end position="225"/>
    </location>
</feature>
<gene>
    <name evidence="9" type="ORF">ODI_02503</name>
    <name evidence="10" type="ORF">ODI_R1167</name>
</gene>
<evidence type="ECO:0000256" key="5">
    <source>
        <dbReference type="ARBA" id="ARBA00022692"/>
    </source>
</evidence>
<comment type="subcellular location">
    <subcellularLocation>
        <location evidence="1 8">Cell membrane</location>
        <topology evidence="1 8">Multi-pass membrane protein</topology>
    </subcellularLocation>
</comment>
<evidence type="ECO:0000256" key="6">
    <source>
        <dbReference type="ARBA" id="ARBA00022989"/>
    </source>
</evidence>
<keyword evidence="6 8" id="KW-1133">Transmembrane helix</keyword>
<evidence type="ECO:0000256" key="4">
    <source>
        <dbReference type="ARBA" id="ARBA00022475"/>
    </source>
</evidence>
<organism evidence="9 11">
    <name type="scientific">Orrella dioscoreae</name>
    <dbReference type="NCBI Taxonomy" id="1851544"/>
    <lineage>
        <taxon>Bacteria</taxon>
        <taxon>Pseudomonadati</taxon>
        <taxon>Pseudomonadota</taxon>
        <taxon>Betaproteobacteria</taxon>
        <taxon>Burkholderiales</taxon>
        <taxon>Alcaligenaceae</taxon>
        <taxon>Orrella</taxon>
    </lineage>
</organism>
<dbReference type="Proteomes" id="UP000078558">
    <property type="component" value="Chromosome I"/>
</dbReference>
<feature type="transmembrane region" description="Helical" evidence="8">
    <location>
        <begin position="175"/>
        <end position="196"/>
    </location>
</feature>
<feature type="transmembrane region" description="Helical" evidence="8">
    <location>
        <begin position="12"/>
        <end position="32"/>
    </location>
</feature>
<keyword evidence="11" id="KW-1185">Reference proteome</keyword>
<dbReference type="GO" id="GO:0005886">
    <property type="term" value="C:plasma membrane"/>
    <property type="evidence" value="ECO:0007669"/>
    <property type="project" value="UniProtKB-SubCell"/>
</dbReference>
<keyword evidence="7 8" id="KW-0472">Membrane</keyword>
<feature type="transmembrane region" description="Helical" evidence="8">
    <location>
        <begin position="142"/>
        <end position="163"/>
    </location>
</feature>
<evidence type="ECO:0000256" key="1">
    <source>
        <dbReference type="ARBA" id="ARBA00004651"/>
    </source>
</evidence>
<evidence type="ECO:0000256" key="2">
    <source>
        <dbReference type="ARBA" id="ARBA00009142"/>
    </source>
</evidence>
<dbReference type="STRING" id="1851544.ODI_02503"/>
<dbReference type="InterPro" id="IPR052017">
    <property type="entry name" value="TSUP"/>
</dbReference>
<protein>
    <recommendedName>
        <fullName evidence="8">Probable membrane transporter protein</fullName>
    </recommendedName>
</protein>
<reference evidence="10 11" key="2">
    <citation type="submission" date="2017-08" db="EMBL/GenBank/DDBJ databases">
        <authorList>
            <person name="de Groot N.N."/>
        </authorList>
    </citation>
    <scope>NUCLEOTIDE SEQUENCE [LARGE SCALE GENOMIC DNA]</scope>
    <source>
        <strain evidence="10">Orrdi1</strain>
    </source>
</reference>
<dbReference type="RefSeq" id="WP_098020850.1">
    <property type="nucleotide sequence ID" value="NZ_LT907988.1"/>
</dbReference>
<dbReference type="KEGG" id="odi:ODI_R1167"/>
<feature type="transmembrane region" description="Helical" evidence="8">
    <location>
        <begin position="38"/>
        <end position="63"/>
    </location>
</feature>
<name>A0A1C3JYK3_9BURK</name>
<feature type="transmembrane region" description="Helical" evidence="8">
    <location>
        <begin position="89"/>
        <end position="122"/>
    </location>
</feature>
<evidence type="ECO:0000313" key="9">
    <source>
        <dbReference type="EMBL" id="SBT24343.1"/>
    </source>
</evidence>
<evidence type="ECO:0000313" key="10">
    <source>
        <dbReference type="EMBL" id="SOE47994.1"/>
    </source>
</evidence>
<evidence type="ECO:0000256" key="3">
    <source>
        <dbReference type="ARBA" id="ARBA00022448"/>
    </source>
</evidence>
<proteinExistence type="inferred from homology"/>
<reference evidence="9 11" key="1">
    <citation type="submission" date="2016-06" db="EMBL/GenBank/DDBJ databases">
        <authorList>
            <person name="Kjaerup R.B."/>
            <person name="Dalgaard T.S."/>
            <person name="Juul-Madsen H.R."/>
        </authorList>
    </citation>
    <scope>NUCLEOTIDE SEQUENCE [LARGE SCALE GENOMIC DNA]</scope>
    <source>
        <strain evidence="9">Orrdi1</strain>
    </source>
</reference>
<keyword evidence="4 8" id="KW-1003">Cell membrane</keyword>